<accession>A0A1G2MPK4</accession>
<protein>
    <submittedName>
        <fullName evidence="1">Uncharacterized protein</fullName>
    </submittedName>
</protein>
<evidence type="ECO:0000313" key="1">
    <source>
        <dbReference type="EMBL" id="OHA25827.1"/>
    </source>
</evidence>
<proteinExistence type="predicted"/>
<name>A0A1G2MPK4_9BACT</name>
<dbReference type="AlphaFoldDB" id="A0A1G2MPK4"/>
<comment type="caution">
    <text evidence="1">The sequence shown here is derived from an EMBL/GenBank/DDBJ whole genome shotgun (WGS) entry which is preliminary data.</text>
</comment>
<dbReference type="EMBL" id="MHRP01000043">
    <property type="protein sequence ID" value="OHA25827.1"/>
    <property type="molecule type" value="Genomic_DNA"/>
</dbReference>
<dbReference type="Proteomes" id="UP000177943">
    <property type="component" value="Unassembled WGS sequence"/>
</dbReference>
<sequence length="233" mass="26100">MTLVLIINAPAKHGLQNTERLAMNATLKQAGKLLELAQQKELTDKELQTAICSGIITDVFEAAKAGSLDTTKRDGIRALLGLPLITPPILKPTITPYTFAVNCRPLPEMIGAGKYDWTNSEITEERFPIKGIGSRQVESALFHFGRYISSEDAIKEMDKEGYRPAATEELLAFGEHNPQVQREFPIVELGSTARVSGDRRGLYLDKYDSKRKLNLHWFDCDWGGYCRFLAVRK</sequence>
<reference evidence="1 2" key="1">
    <citation type="journal article" date="2016" name="Nat. Commun.">
        <title>Thousands of microbial genomes shed light on interconnected biogeochemical processes in an aquifer system.</title>
        <authorList>
            <person name="Anantharaman K."/>
            <person name="Brown C.T."/>
            <person name="Hug L.A."/>
            <person name="Sharon I."/>
            <person name="Castelle C.J."/>
            <person name="Probst A.J."/>
            <person name="Thomas B.C."/>
            <person name="Singh A."/>
            <person name="Wilkins M.J."/>
            <person name="Karaoz U."/>
            <person name="Brodie E.L."/>
            <person name="Williams K.H."/>
            <person name="Hubbard S.S."/>
            <person name="Banfield J.F."/>
        </authorList>
    </citation>
    <scope>NUCLEOTIDE SEQUENCE [LARGE SCALE GENOMIC DNA]</scope>
</reference>
<evidence type="ECO:0000313" key="2">
    <source>
        <dbReference type="Proteomes" id="UP000177943"/>
    </source>
</evidence>
<organism evidence="1 2">
    <name type="scientific">Candidatus Taylorbacteria bacterium RIFCSPHIGHO2_02_FULL_45_35</name>
    <dbReference type="NCBI Taxonomy" id="1802311"/>
    <lineage>
        <taxon>Bacteria</taxon>
        <taxon>Candidatus Tayloriibacteriota</taxon>
    </lineage>
</organism>
<gene>
    <name evidence="1" type="ORF">A3D56_01050</name>
</gene>